<sequence length="940" mass="106274">MRRLKATKGSHKEGSQKGTSTKKSKSVTKQKSKGDSKTGKSSKNKDVKESTDSTQASGAGAKEKGDSTAKTTKTQSKLSKTVKQVPVETTVDHSVLETLEVFDLTDNEAWAGLPSEQIPERFIQYRWLTTKKLKELDEQLKLMTLRTQRKKWNLSNHNSKNIKSNGRSLQVAAEKEADAVMTQLEDFINEQEKMDTQENIDSLNVGEESQCPVNIESKTLDLPCENFQEDLHRALPEAKEIATTTCVSDTAISVENSSTTESHSSKPSNFKVPDPVILPDQKSAIPSASDLSTNEGNEILPEEELCPKMKDTNTEVAGMPFQQPQELQGISEDDIGDGDKNLHPVSQNNGTEDSIKVDTDSTMNNQMYKIIMQFKENLTKLISHKDMKNDQEILVDIDSIIKEDNTNKGTETHSDELFKRIQQTFKDITQLIYDQFQQQQVQQLTNEKGYPSLDSESLPTDSQRQNLPSMTSEKSTSPNKIAMRELMDLYNQLQSQIIEDTQKHEAEQRHNSLVMIEMQDKITSLQEQLELARKIQRDSAKQYAPYNYPVMFTRLDLERNAKIMTRALASQHISDDRYKDIIQQMADYISLPVLRFQQLVHRYVHHCRLKQIYGYIKQQSEINYLRGGANIKETYQLQKVVNVHNQYVNHWCEQATVMSMERQSQASALTETLEDLEAESGLFLIKPIYTNRIKLVSREKKVQKKRNTCNKLPSNPSHLKQTSSANSADTLFDQNSKINIALNSCNFQPQRLKDESNNFLSPTCNKQRHTSTPIWASSFQSNLKNTAEGEYIHDSIPKTTTEAASVIAYGSMLTAPRILELDINRMLIGQNNVSIQINPPTADESQQLNLRSYISVCRPTATPGNICSGQPFSNITSSCYELKTPPVSRLCTPKPNNGEQFVQTDQLPNKLQLERISFPPISSHVTTQTSVGHDNYLTSK</sequence>
<feature type="compositionally biased region" description="Polar residues" evidence="2">
    <location>
        <begin position="454"/>
        <end position="479"/>
    </location>
</feature>
<keyword evidence="4" id="KW-1185">Reference proteome</keyword>
<dbReference type="AlphaFoldDB" id="A0A812DG82"/>
<dbReference type="OrthoDB" id="10037468at2759"/>
<feature type="region of interest" description="Disordered" evidence="2">
    <location>
        <begin position="256"/>
        <end position="276"/>
    </location>
</feature>
<evidence type="ECO:0000256" key="1">
    <source>
        <dbReference type="SAM" id="Coils"/>
    </source>
</evidence>
<proteinExistence type="predicted"/>
<feature type="region of interest" description="Disordered" evidence="2">
    <location>
        <begin position="330"/>
        <end position="358"/>
    </location>
</feature>
<feature type="compositionally biased region" description="Low complexity" evidence="2">
    <location>
        <begin position="256"/>
        <end position="269"/>
    </location>
</feature>
<evidence type="ECO:0000313" key="3">
    <source>
        <dbReference type="EMBL" id="CAE1299289.1"/>
    </source>
</evidence>
<organism evidence="3 4">
    <name type="scientific">Acanthosepion pharaonis</name>
    <name type="common">Pharaoh cuttlefish</name>
    <name type="synonym">Sepia pharaonis</name>
    <dbReference type="NCBI Taxonomy" id="158019"/>
    <lineage>
        <taxon>Eukaryota</taxon>
        <taxon>Metazoa</taxon>
        <taxon>Spiralia</taxon>
        <taxon>Lophotrochozoa</taxon>
        <taxon>Mollusca</taxon>
        <taxon>Cephalopoda</taxon>
        <taxon>Coleoidea</taxon>
        <taxon>Decapodiformes</taxon>
        <taxon>Sepiida</taxon>
        <taxon>Sepiina</taxon>
        <taxon>Sepiidae</taxon>
        <taxon>Acanthosepion</taxon>
    </lineage>
</organism>
<feature type="coiled-coil region" evidence="1">
    <location>
        <begin position="483"/>
        <end position="535"/>
    </location>
</feature>
<accession>A0A812DG82</accession>
<dbReference type="PANTHER" id="PTHR37915">
    <property type="match status" value="1"/>
</dbReference>
<gene>
    <name evidence="3" type="ORF">SPHA_53147</name>
</gene>
<feature type="compositionally biased region" description="Low complexity" evidence="2">
    <location>
        <begin position="68"/>
        <end position="83"/>
    </location>
</feature>
<feature type="compositionally biased region" description="Basic and acidic residues" evidence="2">
    <location>
        <begin position="32"/>
        <end position="51"/>
    </location>
</feature>
<feature type="region of interest" description="Disordered" evidence="2">
    <location>
        <begin position="449"/>
        <end position="479"/>
    </location>
</feature>
<feature type="region of interest" description="Disordered" evidence="2">
    <location>
        <begin position="1"/>
        <end position="83"/>
    </location>
</feature>
<protein>
    <submittedName>
        <fullName evidence="3">Uncharacterized protein</fullName>
    </submittedName>
</protein>
<evidence type="ECO:0000313" key="4">
    <source>
        <dbReference type="Proteomes" id="UP000597762"/>
    </source>
</evidence>
<keyword evidence="1" id="KW-0175">Coiled coil</keyword>
<comment type="caution">
    <text evidence="3">The sequence shown here is derived from an EMBL/GenBank/DDBJ whole genome shotgun (WGS) entry which is preliminary data.</text>
</comment>
<evidence type="ECO:0000256" key="2">
    <source>
        <dbReference type="SAM" id="MobiDB-lite"/>
    </source>
</evidence>
<name>A0A812DG82_ACAPH</name>
<dbReference type="EMBL" id="CAHIKZ030003358">
    <property type="protein sequence ID" value="CAE1299289.1"/>
    <property type="molecule type" value="Genomic_DNA"/>
</dbReference>
<reference evidence="3" key="1">
    <citation type="submission" date="2021-01" db="EMBL/GenBank/DDBJ databases">
        <authorList>
            <person name="Li R."/>
            <person name="Bekaert M."/>
        </authorList>
    </citation>
    <scope>NUCLEOTIDE SEQUENCE</scope>
    <source>
        <strain evidence="3">Farmed</strain>
    </source>
</reference>
<dbReference type="Proteomes" id="UP000597762">
    <property type="component" value="Unassembled WGS sequence"/>
</dbReference>
<dbReference type="PANTHER" id="PTHR37915:SF3">
    <property type="match status" value="1"/>
</dbReference>
<feature type="compositionally biased region" description="Basic residues" evidence="2">
    <location>
        <begin position="20"/>
        <end position="31"/>
    </location>
</feature>